<feature type="compositionally biased region" description="Basic and acidic residues" evidence="7">
    <location>
        <begin position="229"/>
        <end position="255"/>
    </location>
</feature>
<keyword evidence="6" id="KW-0131">Cell cycle</keyword>
<keyword evidence="10" id="KW-1185">Reference proteome</keyword>
<dbReference type="Ensembl" id="ENSCCRT00010062348.1">
    <property type="protein sequence ID" value="ENSCCRP00010056885.1"/>
    <property type="gene ID" value="ENSCCRG00010024115.1"/>
</dbReference>
<keyword evidence="6" id="KW-0804">Transcription</keyword>
<accession>A0A8C1L5B0</accession>
<keyword evidence="3" id="KW-0862">Zinc</keyword>
<evidence type="ECO:0000256" key="4">
    <source>
        <dbReference type="ARBA" id="ARBA00023125"/>
    </source>
</evidence>
<sequence length="292" mass="32853">MVRRCVFGCSNARTLFCFPTTNWLRKKWLEFIHFEEGAICASSRLCDRHFSEESFTNLGMVTAGITCYLTLANTAVPTLYTVGASPPARLPWLRARWLEFLHFEEGGISEGSRLCAKHFAPECFTNLQQYEMGFADFLSLIDMAVPTIYTVGPVPSVKPITREVGCQCNAPILKSVAVQAVRTQKKPKRRSKAIQVRPLLSHCASVSCFDEDFPIKSESSFTLTPIKRPRMEDSPERSTHSSEEPTDDTHVPNIIKEDDIKVAKNHSSDVRRLLSCMSTGAWVLYPTNHRSS</sequence>
<comment type="function">
    <text evidence="6">DNA-binding transcription regulator that regulates endothelial cell proliferation and G1/S cell-cycle progression. Specifically binds the 5'-[AT]NTNN[GT]GGCA[AGT]-3' core DNA sequence and acts by modulating expression of pRB-E2F cell-cycle target genes.</text>
</comment>
<dbReference type="InterPro" id="IPR006612">
    <property type="entry name" value="THAP_Znf"/>
</dbReference>
<evidence type="ECO:0000256" key="3">
    <source>
        <dbReference type="ARBA" id="ARBA00022833"/>
    </source>
</evidence>
<name>A0A8C1L5B0_CYPCA</name>
<dbReference type="GO" id="GO:0001935">
    <property type="term" value="P:endothelial cell proliferation"/>
    <property type="evidence" value="ECO:0007669"/>
    <property type="project" value="UniProtKB-UniRule"/>
</dbReference>
<keyword evidence="1" id="KW-0479">Metal-binding</keyword>
<dbReference type="GO" id="GO:0000978">
    <property type="term" value="F:RNA polymerase II cis-regulatory region sequence-specific DNA binding"/>
    <property type="evidence" value="ECO:0007669"/>
    <property type="project" value="TreeGrafter"/>
</dbReference>
<evidence type="ECO:0000256" key="7">
    <source>
        <dbReference type="SAM" id="MobiDB-lite"/>
    </source>
</evidence>
<organism evidence="9 10">
    <name type="scientific">Cyprinus carpio</name>
    <name type="common">Common carp</name>
    <dbReference type="NCBI Taxonomy" id="7962"/>
    <lineage>
        <taxon>Eukaryota</taxon>
        <taxon>Metazoa</taxon>
        <taxon>Chordata</taxon>
        <taxon>Craniata</taxon>
        <taxon>Vertebrata</taxon>
        <taxon>Euteleostomi</taxon>
        <taxon>Actinopterygii</taxon>
        <taxon>Neopterygii</taxon>
        <taxon>Teleostei</taxon>
        <taxon>Ostariophysi</taxon>
        <taxon>Cypriniformes</taxon>
        <taxon>Cyprinidae</taxon>
        <taxon>Cyprininae</taxon>
        <taxon>Cyprinus</taxon>
    </lineage>
</organism>
<dbReference type="Pfam" id="PF05485">
    <property type="entry name" value="THAP"/>
    <property type="match status" value="1"/>
</dbReference>
<feature type="region of interest" description="Disordered" evidence="7">
    <location>
        <begin position="224"/>
        <end position="255"/>
    </location>
</feature>
<keyword evidence="6" id="KW-0805">Transcription regulation</keyword>
<dbReference type="SUPFAM" id="SSF57716">
    <property type="entry name" value="Glucocorticoid receptor-like (DNA-binding domain)"/>
    <property type="match status" value="2"/>
</dbReference>
<reference evidence="9" key="2">
    <citation type="submission" date="2025-09" db="UniProtKB">
        <authorList>
            <consortium name="Ensembl"/>
        </authorList>
    </citation>
    <scope>IDENTIFICATION</scope>
</reference>
<keyword evidence="6" id="KW-0539">Nucleus</keyword>
<dbReference type="AlphaFoldDB" id="A0A8C1L5B0"/>
<comment type="similarity">
    <text evidence="6">Belongs to the THAP1 family.</text>
</comment>
<proteinExistence type="inferred from homology"/>
<keyword evidence="4 5" id="KW-0238">DNA-binding</keyword>
<evidence type="ECO:0000256" key="1">
    <source>
        <dbReference type="ARBA" id="ARBA00022723"/>
    </source>
</evidence>
<evidence type="ECO:0000256" key="6">
    <source>
        <dbReference type="RuleBase" id="RU369073"/>
    </source>
</evidence>
<gene>
    <name evidence="9" type="primary">LOC122138929</name>
</gene>
<reference evidence="9" key="1">
    <citation type="submission" date="2025-08" db="UniProtKB">
        <authorList>
            <consortium name="Ensembl"/>
        </authorList>
    </citation>
    <scope>IDENTIFICATION</scope>
</reference>
<comment type="subcellular location">
    <subcellularLocation>
        <location evidence="6">Nucleus</location>
        <location evidence="6">Nucleoplasm</location>
    </subcellularLocation>
</comment>
<evidence type="ECO:0000256" key="2">
    <source>
        <dbReference type="ARBA" id="ARBA00022771"/>
    </source>
</evidence>
<dbReference type="PANTHER" id="PTHR46600:SF7">
    <property type="entry name" value="SI:DKEY-228B2.6-RELATED"/>
    <property type="match status" value="1"/>
</dbReference>
<keyword evidence="6" id="KW-0175">Coiled coil</keyword>
<dbReference type="Proteomes" id="UP000694427">
    <property type="component" value="Unplaced"/>
</dbReference>
<evidence type="ECO:0000313" key="10">
    <source>
        <dbReference type="Proteomes" id="UP000694427"/>
    </source>
</evidence>
<dbReference type="GO" id="GO:0008270">
    <property type="term" value="F:zinc ion binding"/>
    <property type="evidence" value="ECO:0007669"/>
    <property type="project" value="UniProtKB-KW"/>
</dbReference>
<keyword evidence="2 5" id="KW-0863">Zinc-finger</keyword>
<dbReference type="InterPro" id="IPR026516">
    <property type="entry name" value="THAP1/10"/>
</dbReference>
<dbReference type="SMART" id="SM00692">
    <property type="entry name" value="DM3"/>
    <property type="match status" value="2"/>
</dbReference>
<evidence type="ECO:0000256" key="5">
    <source>
        <dbReference type="PROSITE-ProRule" id="PRU00309"/>
    </source>
</evidence>
<evidence type="ECO:0000313" key="9">
    <source>
        <dbReference type="Ensembl" id="ENSCCRP00010056885.1"/>
    </source>
</evidence>
<dbReference type="GO" id="GO:0003700">
    <property type="term" value="F:DNA-binding transcription factor activity"/>
    <property type="evidence" value="ECO:0007669"/>
    <property type="project" value="UniProtKB-UniRule"/>
</dbReference>
<dbReference type="SMART" id="SM00980">
    <property type="entry name" value="THAP"/>
    <property type="match status" value="2"/>
</dbReference>
<dbReference type="PROSITE" id="PS50950">
    <property type="entry name" value="ZF_THAP"/>
    <property type="match status" value="1"/>
</dbReference>
<dbReference type="GO" id="GO:0006357">
    <property type="term" value="P:regulation of transcription by RNA polymerase II"/>
    <property type="evidence" value="ECO:0007669"/>
    <property type="project" value="TreeGrafter"/>
</dbReference>
<protein>
    <recommendedName>
        <fullName evidence="6">THAP domain-containing protein 1</fullName>
    </recommendedName>
</protein>
<evidence type="ECO:0000259" key="8">
    <source>
        <dbReference type="PROSITE" id="PS50950"/>
    </source>
</evidence>
<dbReference type="GO" id="GO:0005654">
    <property type="term" value="C:nucleoplasm"/>
    <property type="evidence" value="ECO:0007669"/>
    <property type="project" value="UniProtKB-SubCell"/>
</dbReference>
<feature type="domain" description="THAP-type" evidence="8">
    <location>
        <begin position="1"/>
        <end position="80"/>
    </location>
</feature>
<dbReference type="PANTHER" id="PTHR46600">
    <property type="entry name" value="THAP DOMAIN-CONTAINING"/>
    <property type="match status" value="1"/>
</dbReference>